<feature type="coiled-coil region" evidence="1">
    <location>
        <begin position="201"/>
        <end position="235"/>
    </location>
</feature>
<dbReference type="AlphaFoldDB" id="A0A8S1KM27"/>
<feature type="transmembrane region" description="Helical" evidence="2">
    <location>
        <begin position="12"/>
        <end position="28"/>
    </location>
</feature>
<comment type="caution">
    <text evidence="3">The sequence shown here is derived from an EMBL/GenBank/DDBJ whole genome shotgun (WGS) entry which is preliminary data.</text>
</comment>
<keyword evidence="2" id="KW-1133">Transmembrane helix</keyword>
<keyword evidence="2" id="KW-0472">Membrane</keyword>
<evidence type="ECO:0000313" key="3">
    <source>
        <dbReference type="EMBL" id="CAD8054825.1"/>
    </source>
</evidence>
<dbReference type="OMA" id="QINIARY"/>
<reference evidence="3" key="1">
    <citation type="submission" date="2021-01" db="EMBL/GenBank/DDBJ databases">
        <authorList>
            <consortium name="Genoscope - CEA"/>
            <person name="William W."/>
        </authorList>
    </citation>
    <scope>NUCLEOTIDE SEQUENCE</scope>
</reference>
<evidence type="ECO:0000256" key="1">
    <source>
        <dbReference type="SAM" id="Coils"/>
    </source>
</evidence>
<sequence>MQRTDVLANRTYILIVFLVICIFVALFGRQSSDNQAISERFEPEVTESEIRYYLENDINFNDSDQFGIQTIQDWLPIQSELAQLNLALEYFSRLNLEKILNKHDQLEEEVNLCLDLQLNQELEKYVNQINLSQINQTISQDVLVNYNILFEKKIQLNDRIGLKKVEMDALSFEEKDLKQIYTQYQLNQMETNKLQSKKKQSEKCAQDISWLEQQIKEYNEKRQIYLQEQKNQEDLTNEYQKDQELAKNMSKLFKPAGTKSVEIHDQKLGGIVNVIDQNIKQYNTSEVFLNGLNFHREIQKNYLEDIELNIIRFERTLEIKKKDKNQLEQEIEDLEKQRKEKNEVYQNAVSRLEEIRRRKTDLNNETQMEKKELDSVIYELKNYNPQSNLQNNEQLEAQKKFKKYLYQHLKEDQLCVEKCIEYDSLNQQINIGRYKISLSLIQKHFLELEQKFKEFKI</sequence>
<keyword evidence="2" id="KW-0812">Transmembrane</keyword>
<keyword evidence="4" id="KW-1185">Reference proteome</keyword>
<organism evidence="3 4">
    <name type="scientific">Paramecium primaurelia</name>
    <dbReference type="NCBI Taxonomy" id="5886"/>
    <lineage>
        <taxon>Eukaryota</taxon>
        <taxon>Sar</taxon>
        <taxon>Alveolata</taxon>
        <taxon>Ciliophora</taxon>
        <taxon>Intramacronucleata</taxon>
        <taxon>Oligohymenophorea</taxon>
        <taxon>Peniculida</taxon>
        <taxon>Parameciidae</taxon>
        <taxon>Paramecium</taxon>
    </lineage>
</organism>
<dbReference type="EMBL" id="CAJJDM010000020">
    <property type="protein sequence ID" value="CAD8054825.1"/>
    <property type="molecule type" value="Genomic_DNA"/>
</dbReference>
<name>A0A8S1KM27_PARPR</name>
<gene>
    <name evidence="3" type="ORF">PPRIM_AZ9-3.1.T0220226</name>
</gene>
<accession>A0A8S1KM27</accession>
<evidence type="ECO:0000256" key="2">
    <source>
        <dbReference type="SAM" id="Phobius"/>
    </source>
</evidence>
<protein>
    <recommendedName>
        <fullName evidence="5">Transmembrane protein</fullName>
    </recommendedName>
</protein>
<proteinExistence type="predicted"/>
<evidence type="ECO:0008006" key="5">
    <source>
        <dbReference type="Google" id="ProtNLM"/>
    </source>
</evidence>
<feature type="coiled-coil region" evidence="1">
    <location>
        <begin position="303"/>
        <end position="412"/>
    </location>
</feature>
<dbReference type="Proteomes" id="UP000688137">
    <property type="component" value="Unassembled WGS sequence"/>
</dbReference>
<keyword evidence="1" id="KW-0175">Coiled coil</keyword>
<evidence type="ECO:0000313" key="4">
    <source>
        <dbReference type="Proteomes" id="UP000688137"/>
    </source>
</evidence>